<dbReference type="Pfam" id="PF00496">
    <property type="entry name" value="SBP_bac_5"/>
    <property type="match status" value="1"/>
</dbReference>
<dbReference type="FunFam" id="3.90.76.10:FF:000001">
    <property type="entry name" value="Oligopeptide ABC transporter substrate-binding protein"/>
    <property type="match status" value="1"/>
</dbReference>
<dbReference type="PANTHER" id="PTHR30290:SF10">
    <property type="entry name" value="PERIPLASMIC OLIGOPEPTIDE-BINDING PROTEIN-RELATED"/>
    <property type="match status" value="1"/>
</dbReference>
<evidence type="ECO:0000256" key="2">
    <source>
        <dbReference type="ARBA" id="ARBA00005695"/>
    </source>
</evidence>
<organism evidence="6 7">
    <name type="scientific">Croceicoccus pelagius</name>
    <dbReference type="NCBI Taxonomy" id="1703341"/>
    <lineage>
        <taxon>Bacteria</taxon>
        <taxon>Pseudomonadati</taxon>
        <taxon>Pseudomonadota</taxon>
        <taxon>Alphaproteobacteria</taxon>
        <taxon>Sphingomonadales</taxon>
        <taxon>Erythrobacteraceae</taxon>
        <taxon>Croceicoccus</taxon>
    </lineage>
</organism>
<feature type="domain" description="Solute-binding protein family 5" evidence="5">
    <location>
        <begin position="41"/>
        <end position="422"/>
    </location>
</feature>
<dbReference type="Proteomes" id="UP000598997">
    <property type="component" value="Unassembled WGS sequence"/>
</dbReference>
<dbReference type="InterPro" id="IPR000914">
    <property type="entry name" value="SBP_5_dom"/>
</dbReference>
<gene>
    <name evidence="6" type="ORF">GCM10010989_30380</name>
</gene>
<sequence>MGNGSEPKGLDPHLVTGVPENKIISALLEGLISYHPTDDLKPEPGMAESWESNDDYTVWTFHLRDAKWSNGDPVRAGDFAYSWQRMLTPALGAEYAPMLYVIKGAQAFHNSETDDFSTVGVKVIDDETLQVTLEGPTPYFLNMLKHYSFFPVNPRVVEEFGGMGDRASRWSTFENYVGNGPFVLEKWVTNQVIRVKPNPTYWDAKTVKLKGIEFYPVENAATEETMFRGGRLHMTNTVQPDKIPVFKEKMPNELKIEPYLGTYFYRVNVTRPPFDNPKVREALAISFDKQLLVDKVTKGGQAPATGYVPAGIPGYATSDKVKFDPERGRQLLAEAGYPGGKGFPKAEILINTSEAHRKIAEAMQAMWKQNLGIDVGIYNQEWKVYLDSQSNLDYDISRSAWIGDYVHPSTFIDMFTTGNGNNDTGWANPQYDRLVAQAQVAKSEEERLGLLREAENLLLTDLPIVPVYWYTRVYLKDPRIQGWNPKLLDNHPYKYVSINAE</sequence>
<dbReference type="PIRSF" id="PIRSF002741">
    <property type="entry name" value="MppA"/>
    <property type="match status" value="1"/>
</dbReference>
<dbReference type="Gene3D" id="3.10.105.10">
    <property type="entry name" value="Dipeptide-binding Protein, Domain 3"/>
    <property type="match status" value="1"/>
</dbReference>
<dbReference type="Gene3D" id="3.40.190.10">
    <property type="entry name" value="Periplasmic binding protein-like II"/>
    <property type="match status" value="1"/>
</dbReference>
<dbReference type="InterPro" id="IPR039424">
    <property type="entry name" value="SBP_5"/>
</dbReference>
<dbReference type="SUPFAM" id="SSF53850">
    <property type="entry name" value="Periplasmic binding protein-like II"/>
    <property type="match status" value="1"/>
</dbReference>
<dbReference type="InterPro" id="IPR030678">
    <property type="entry name" value="Peptide/Ni-bd"/>
</dbReference>
<protein>
    <submittedName>
        <fullName evidence="6">ABC transporter permease</fullName>
    </submittedName>
</protein>
<dbReference type="FunFam" id="3.10.105.10:FF:000001">
    <property type="entry name" value="Oligopeptide ABC transporter, oligopeptide-binding protein"/>
    <property type="match status" value="1"/>
</dbReference>
<proteinExistence type="inferred from homology"/>
<accession>A0A916YPA9</accession>
<comment type="subcellular location">
    <subcellularLocation>
        <location evidence="1">Periplasm</location>
    </subcellularLocation>
</comment>
<dbReference type="GO" id="GO:1904680">
    <property type="term" value="F:peptide transmembrane transporter activity"/>
    <property type="evidence" value="ECO:0007669"/>
    <property type="project" value="TreeGrafter"/>
</dbReference>
<dbReference type="GO" id="GO:0030288">
    <property type="term" value="C:outer membrane-bounded periplasmic space"/>
    <property type="evidence" value="ECO:0007669"/>
    <property type="project" value="UniProtKB-ARBA"/>
</dbReference>
<evidence type="ECO:0000313" key="6">
    <source>
        <dbReference type="EMBL" id="GGD54136.1"/>
    </source>
</evidence>
<dbReference type="CDD" id="cd08504">
    <property type="entry name" value="PBP2_OppA"/>
    <property type="match status" value="1"/>
</dbReference>
<keyword evidence="7" id="KW-1185">Reference proteome</keyword>
<comment type="similarity">
    <text evidence="2">Belongs to the bacterial solute-binding protein 5 family.</text>
</comment>
<dbReference type="PANTHER" id="PTHR30290">
    <property type="entry name" value="PERIPLASMIC BINDING COMPONENT OF ABC TRANSPORTER"/>
    <property type="match status" value="1"/>
</dbReference>
<keyword evidence="3" id="KW-0813">Transport</keyword>
<reference evidence="6 7" key="1">
    <citation type="journal article" date="2014" name="Int. J. Syst. Evol. Microbiol.">
        <title>Complete genome sequence of Corynebacterium casei LMG S-19264T (=DSM 44701T), isolated from a smear-ripened cheese.</title>
        <authorList>
            <consortium name="US DOE Joint Genome Institute (JGI-PGF)"/>
            <person name="Walter F."/>
            <person name="Albersmeier A."/>
            <person name="Kalinowski J."/>
            <person name="Ruckert C."/>
        </authorList>
    </citation>
    <scope>NUCLEOTIDE SEQUENCE [LARGE SCALE GENOMIC DNA]</scope>
    <source>
        <strain evidence="6 7">CGMCC 1.15358</strain>
    </source>
</reference>
<evidence type="ECO:0000313" key="7">
    <source>
        <dbReference type="Proteomes" id="UP000598997"/>
    </source>
</evidence>
<dbReference type="GO" id="GO:0015833">
    <property type="term" value="P:peptide transport"/>
    <property type="evidence" value="ECO:0007669"/>
    <property type="project" value="TreeGrafter"/>
</dbReference>
<keyword evidence="4" id="KW-0732">Signal</keyword>
<evidence type="ECO:0000256" key="1">
    <source>
        <dbReference type="ARBA" id="ARBA00004418"/>
    </source>
</evidence>
<name>A0A916YPA9_9SPHN</name>
<dbReference type="EMBL" id="BMIO01000018">
    <property type="protein sequence ID" value="GGD54136.1"/>
    <property type="molecule type" value="Genomic_DNA"/>
</dbReference>
<evidence type="ECO:0000256" key="4">
    <source>
        <dbReference type="ARBA" id="ARBA00022729"/>
    </source>
</evidence>
<evidence type="ECO:0000259" key="5">
    <source>
        <dbReference type="Pfam" id="PF00496"/>
    </source>
</evidence>
<dbReference type="GO" id="GO:0043190">
    <property type="term" value="C:ATP-binding cassette (ABC) transporter complex"/>
    <property type="evidence" value="ECO:0007669"/>
    <property type="project" value="InterPro"/>
</dbReference>
<dbReference type="Gene3D" id="3.90.76.10">
    <property type="entry name" value="Dipeptide-binding Protein, Domain 1"/>
    <property type="match status" value="1"/>
</dbReference>
<evidence type="ECO:0000256" key="3">
    <source>
        <dbReference type="ARBA" id="ARBA00022448"/>
    </source>
</evidence>
<dbReference type="AlphaFoldDB" id="A0A916YPA9"/>
<comment type="caution">
    <text evidence="6">The sequence shown here is derived from an EMBL/GenBank/DDBJ whole genome shotgun (WGS) entry which is preliminary data.</text>
</comment>